<evidence type="ECO:0000313" key="2">
    <source>
        <dbReference type="EMBL" id="CAH2215938.1"/>
    </source>
</evidence>
<dbReference type="AlphaFoldDB" id="A0A8S4QLF5"/>
<proteinExistence type="predicted"/>
<accession>A0A8S4QLF5</accession>
<comment type="caution">
    <text evidence="2">The sequence shown here is derived from an EMBL/GenBank/DDBJ whole genome shotgun (WGS) entry which is preliminary data.</text>
</comment>
<dbReference type="Proteomes" id="UP000838756">
    <property type="component" value="Unassembled WGS sequence"/>
</dbReference>
<protein>
    <submittedName>
        <fullName evidence="2">Jg15268 protein</fullName>
    </submittedName>
</protein>
<gene>
    <name evidence="2" type="primary">jg15268</name>
    <name evidence="2" type="ORF">PAEG_LOCUS4017</name>
</gene>
<name>A0A8S4QLF5_9NEOP</name>
<organism evidence="2 3">
    <name type="scientific">Pararge aegeria aegeria</name>
    <dbReference type="NCBI Taxonomy" id="348720"/>
    <lineage>
        <taxon>Eukaryota</taxon>
        <taxon>Metazoa</taxon>
        <taxon>Ecdysozoa</taxon>
        <taxon>Arthropoda</taxon>
        <taxon>Hexapoda</taxon>
        <taxon>Insecta</taxon>
        <taxon>Pterygota</taxon>
        <taxon>Neoptera</taxon>
        <taxon>Endopterygota</taxon>
        <taxon>Lepidoptera</taxon>
        <taxon>Glossata</taxon>
        <taxon>Ditrysia</taxon>
        <taxon>Papilionoidea</taxon>
        <taxon>Nymphalidae</taxon>
        <taxon>Satyrinae</taxon>
        <taxon>Satyrini</taxon>
        <taxon>Parargina</taxon>
        <taxon>Pararge</taxon>
    </lineage>
</organism>
<reference evidence="2" key="1">
    <citation type="submission" date="2022-03" db="EMBL/GenBank/DDBJ databases">
        <authorList>
            <person name="Lindestad O."/>
        </authorList>
    </citation>
    <scope>NUCLEOTIDE SEQUENCE</scope>
</reference>
<evidence type="ECO:0000313" key="3">
    <source>
        <dbReference type="Proteomes" id="UP000838756"/>
    </source>
</evidence>
<evidence type="ECO:0000256" key="1">
    <source>
        <dbReference type="SAM" id="MobiDB-lite"/>
    </source>
</evidence>
<feature type="non-terminal residue" evidence="2">
    <location>
        <position position="54"/>
    </location>
</feature>
<sequence>MPELKINSGVHPRPLLDMVISTVTLSIVTKRSQDKQVKKCDIKGKPSEHHREDD</sequence>
<keyword evidence="3" id="KW-1185">Reference proteome</keyword>
<dbReference type="EMBL" id="CAKXAJ010013458">
    <property type="protein sequence ID" value="CAH2215938.1"/>
    <property type="molecule type" value="Genomic_DNA"/>
</dbReference>
<feature type="region of interest" description="Disordered" evidence="1">
    <location>
        <begin position="34"/>
        <end position="54"/>
    </location>
</feature>